<protein>
    <recommendedName>
        <fullName evidence="1">Aminoglycoside phosphotransferase domain-containing protein</fullName>
    </recommendedName>
</protein>
<evidence type="ECO:0000313" key="3">
    <source>
        <dbReference type="Proteomes" id="UP000034445"/>
    </source>
</evidence>
<dbReference type="InterPro" id="IPR011009">
    <property type="entry name" value="Kinase-like_dom_sf"/>
</dbReference>
<organism evidence="2 3">
    <name type="scientific">Candidatus Kaiserbacteria bacterium GW2011_GWC2_52_8b</name>
    <dbReference type="NCBI Taxonomy" id="1618676"/>
    <lineage>
        <taxon>Bacteria</taxon>
        <taxon>Candidatus Kaiseribacteriota</taxon>
    </lineage>
</organism>
<dbReference type="SUPFAM" id="SSF56112">
    <property type="entry name" value="Protein kinase-like (PK-like)"/>
    <property type="match status" value="1"/>
</dbReference>
<evidence type="ECO:0000313" key="2">
    <source>
        <dbReference type="EMBL" id="KKW30006.1"/>
    </source>
</evidence>
<dbReference type="InterPro" id="IPR002575">
    <property type="entry name" value="Aminoglycoside_PTrfase"/>
</dbReference>
<evidence type="ECO:0000259" key="1">
    <source>
        <dbReference type="Pfam" id="PF01636"/>
    </source>
</evidence>
<dbReference type="Gene3D" id="3.90.1200.10">
    <property type="match status" value="1"/>
</dbReference>
<reference evidence="2 3" key="1">
    <citation type="journal article" date="2015" name="Nature">
        <title>rRNA introns, odd ribosomes, and small enigmatic genomes across a large radiation of phyla.</title>
        <authorList>
            <person name="Brown C.T."/>
            <person name="Hug L.A."/>
            <person name="Thomas B.C."/>
            <person name="Sharon I."/>
            <person name="Castelle C.J."/>
            <person name="Singh A."/>
            <person name="Wilkins M.J."/>
            <person name="Williams K.H."/>
            <person name="Banfield J.F."/>
        </authorList>
    </citation>
    <scope>NUCLEOTIDE SEQUENCE [LARGE SCALE GENOMIC DNA]</scope>
</reference>
<proteinExistence type="predicted"/>
<comment type="caution">
    <text evidence="2">The sequence shown here is derived from an EMBL/GenBank/DDBJ whole genome shotgun (WGS) entry which is preliminary data.</text>
</comment>
<dbReference type="Pfam" id="PF01636">
    <property type="entry name" value="APH"/>
    <property type="match status" value="1"/>
</dbReference>
<dbReference type="Proteomes" id="UP000034445">
    <property type="component" value="Unassembled WGS sequence"/>
</dbReference>
<name>A0A0G1XGC8_9BACT</name>
<feature type="domain" description="Aminoglycoside phosphotransferase" evidence="1">
    <location>
        <begin position="96"/>
        <end position="310"/>
    </location>
</feature>
<dbReference type="EMBL" id="LCRF01000056">
    <property type="protein sequence ID" value="KKW30006.1"/>
    <property type="molecule type" value="Genomic_DNA"/>
</dbReference>
<sequence>MREKPRFRIGAGGIGQEVIDLTDTGPVPQKSSEELRELRSKEEFFPDAQERFENTLEEHGYEPVRELENGYQYPTLDEWVALKIERGEGWARAYPTFIRGKETGEMYFAKVRIKPKERQIGRGFAGEADVLDNMKGLPAPRLIEYIPEDEHGKRLEMLVLEAIKFSEGSVLMPQEWTPATAQNAVRTMKEMEKTSPDALPEHFFEEPSETFTSLLERTRYAQNNPSMQTVLEAVARQYEEYKQQVFVHGDMWPKNVIVGLDNDDPSIKLVDWELAGLGYKGQDAGRLWWGICANNQIHSEASYGFLRAYLEELATEEQTARRAELQFGVAYEVLWRLEDGKIAILNNEEASEYEIARARTELESIYKQAYSMLEMIKNTAPTDTRF</sequence>
<gene>
    <name evidence="2" type="ORF">UY74_C0056G0004</name>
</gene>
<dbReference type="AlphaFoldDB" id="A0A0G1XGC8"/>
<accession>A0A0G1XGC8</accession>